<dbReference type="Pfam" id="PF12796">
    <property type="entry name" value="Ank_2"/>
    <property type="match status" value="5"/>
</dbReference>
<feature type="repeat" description="ANK" evidence="3">
    <location>
        <begin position="1026"/>
        <end position="1058"/>
    </location>
</feature>
<dbReference type="InterPro" id="IPR036770">
    <property type="entry name" value="Ankyrin_rpt-contain_sf"/>
</dbReference>
<feature type="compositionally biased region" description="Pro residues" evidence="4">
    <location>
        <begin position="97"/>
        <end position="112"/>
    </location>
</feature>
<dbReference type="Gene3D" id="1.25.40.20">
    <property type="entry name" value="Ankyrin repeat-containing domain"/>
    <property type="match status" value="3"/>
</dbReference>
<dbReference type="SUPFAM" id="SSF52540">
    <property type="entry name" value="P-loop containing nucleoside triphosphate hydrolases"/>
    <property type="match status" value="1"/>
</dbReference>
<sequence length="1425" mass="155745">MVFLSCKVVAQAVPRRQKLEYGSGGSASRRSRASGYPAISSSQPQTCALRAFYGHCNIQHCSRCCCFHNPPYTMRKRDRFRAFFAPSATGARSAPPHSVPTQPPPLPPPLPLPAQRASNPPLSSAANLIVPHTVTSTRTSARNPALKKAVELQLQQIPEPGRASFAREIEILDEQALLSKLRAYDAEHKNDSSFRPHAERLTKGLGLLNRLMGGVAIGIQADPAISAPVVGAVRVAIDLGLHFTKFFPRLTDMVCELEDYLGPLAEHARAADVELVESAVVSVYVNILDFSWKARCVFVDTNGERRKWTSFRAFMRQHWDTFEAEFVSIKEDMQHHLYVLQHAIQATHFSAFRSAEQRKERSEFLKWVSDIDFEEVHQSIYARKHKDTGDWLIRELKFQEWMQSPHSSLLWCNGKPGIGKSVLSSNVLEHITAEAGLRKDTAICFAYYDYRDTRLANVTRIIATLIKQLCQRKYDIPNSLLRIMHDARSPSLVGSQQYFLALAQEFSEVFVVFDALDECPEQKRQDILDFVTEVVSTPAPCQIKVFATSRRETDIIEAFMRNHVPTVQILAENVAADIESFARGKVEELQAKKMLYVTKDELKERIVQTLATKAEGMFLWVNLQLDSLCQASRVRRDQAVEDALKSLPHDLPDTYVRILDRIERQHTSMRDLALNCLAWTIYARRPLSARELQYALATESKCKAQQDLQTDSTQVILEACGNLVEEANGGIRLIHYTVQEFFTATVQKMPQHPMQTQLLDSSSAHRQLGLACLAYIDLMAFSAPALDSVDLYYRLLGNDLACYACQSFDYHISNCGEPSVDVTDQLEKLFQQGSRHLAAILQIKTLRDGNDYDYNNINQRFNDMAFLVTPSTIVYSTSIYNVPTLSQRWIDQTPPMYALHLAASAGLTSAVIRLLKGGCDIDEKDRSGNTPLYYTSLNGHLDVVRSLLDEGAEVNARGRYYGNALYAASAGGHEQVVKMLLDKDANVNAQGGEYGNALQAASAGGHEQVVKMLLDKGANVNAQGGEYGNALQAASAGGHEQVVKMLLDKDANVNAQGGEYGNALHAASSEGHKQVVKMLLDKGANVNAQGGEYGNALQAASSEGHKQVVKMLLNKGANVNAQGGEYGNALQAASAGGHEQVVKMLLDEGAEVNAQGRRYGNALQAASSEGHEQVVKMLLDKGADVNAQGGRYGNALQAASAGGHKQVVKMLLDKGANVNAQGGFYGNALHAASAGGHEQIVKMLLDKGADVNAQGGRYGNALQAASSEGHEQVVKMLLDKGADVNAQGGEYGNALQAASAGGHEQVVKMLLDKDADINAQGGEYGNALQAALSGGHEQVVKMLLNKGANVNAQGGEYGNALYAASARGHEQIVKMLLDKGANVNAQGGDYDNALQAALSEGHEQVVKMLLNAGAHQHQEDDQVRA</sequence>
<keyword evidence="8" id="KW-1185">Reference proteome</keyword>
<feature type="repeat" description="ANK" evidence="3">
    <location>
        <begin position="1125"/>
        <end position="1157"/>
    </location>
</feature>
<protein>
    <submittedName>
        <fullName evidence="7">Uncharacterized protein</fullName>
    </submittedName>
</protein>
<feature type="repeat" description="ANK" evidence="3">
    <location>
        <begin position="1389"/>
        <end position="1421"/>
    </location>
</feature>
<keyword evidence="1" id="KW-0677">Repeat</keyword>
<feature type="repeat" description="ANK" evidence="3">
    <location>
        <begin position="1290"/>
        <end position="1322"/>
    </location>
</feature>
<feature type="repeat" description="ANK" evidence="3">
    <location>
        <begin position="960"/>
        <end position="992"/>
    </location>
</feature>
<dbReference type="PANTHER" id="PTHR24171">
    <property type="entry name" value="ANKYRIN REPEAT DOMAIN-CONTAINING PROTEIN 39-RELATED"/>
    <property type="match status" value="1"/>
</dbReference>
<dbReference type="Proteomes" id="UP000193240">
    <property type="component" value="Unassembled WGS sequence"/>
</dbReference>
<feature type="repeat" description="ANK" evidence="3">
    <location>
        <begin position="1191"/>
        <end position="1223"/>
    </location>
</feature>
<dbReference type="Pfam" id="PF22939">
    <property type="entry name" value="WHD_GPIID"/>
    <property type="match status" value="1"/>
</dbReference>
<dbReference type="SMART" id="SM00248">
    <property type="entry name" value="ANK"/>
    <property type="match status" value="17"/>
</dbReference>
<feature type="repeat" description="ANK" evidence="3">
    <location>
        <begin position="898"/>
        <end position="926"/>
    </location>
</feature>
<dbReference type="Gene3D" id="3.40.50.300">
    <property type="entry name" value="P-loop containing nucleotide triphosphate hydrolases"/>
    <property type="match status" value="1"/>
</dbReference>
<reference evidence="7 8" key="1">
    <citation type="journal article" date="2017" name="Genome Announc.">
        <title>Genome sequence of the saprophytic ascomycete Epicoccum nigrum ICMP 19927 strain isolated from New Zealand.</title>
        <authorList>
            <person name="Fokin M."/>
            <person name="Fleetwood D."/>
            <person name="Weir B.S."/>
            <person name="Villas-Boas S.G."/>
        </authorList>
    </citation>
    <scope>NUCLEOTIDE SEQUENCE [LARGE SCALE GENOMIC DNA]</scope>
    <source>
        <strain evidence="7 8">ICMP 19927</strain>
    </source>
</reference>
<dbReference type="PROSITE" id="PS50088">
    <property type="entry name" value="ANK_REPEAT"/>
    <property type="match status" value="16"/>
</dbReference>
<dbReference type="SUPFAM" id="SSF48403">
    <property type="entry name" value="Ankyrin repeat"/>
    <property type="match status" value="2"/>
</dbReference>
<evidence type="ECO:0000259" key="6">
    <source>
        <dbReference type="Pfam" id="PF24883"/>
    </source>
</evidence>
<feature type="domain" description="Nephrocystin 3-like N-terminal" evidence="6">
    <location>
        <begin position="387"/>
        <end position="550"/>
    </location>
</feature>
<dbReference type="InParanoid" id="A0A1Y2LR71"/>
<dbReference type="EMBL" id="KZ107851">
    <property type="protein sequence ID" value="OSS46401.1"/>
    <property type="molecule type" value="Genomic_DNA"/>
</dbReference>
<name>A0A1Y2LR71_EPING</name>
<evidence type="ECO:0000313" key="7">
    <source>
        <dbReference type="EMBL" id="OSS46401.1"/>
    </source>
</evidence>
<gene>
    <name evidence="7" type="ORF">B5807_08550</name>
</gene>
<feature type="repeat" description="ANK" evidence="3">
    <location>
        <begin position="1059"/>
        <end position="1091"/>
    </location>
</feature>
<evidence type="ECO:0000259" key="5">
    <source>
        <dbReference type="Pfam" id="PF22939"/>
    </source>
</evidence>
<evidence type="ECO:0000256" key="2">
    <source>
        <dbReference type="ARBA" id="ARBA00023043"/>
    </source>
</evidence>
<feature type="region of interest" description="Disordered" evidence="4">
    <location>
        <begin position="88"/>
        <end position="118"/>
    </location>
</feature>
<dbReference type="InterPro" id="IPR027417">
    <property type="entry name" value="P-loop_NTPase"/>
</dbReference>
<feature type="repeat" description="ANK" evidence="3">
    <location>
        <begin position="927"/>
        <end position="959"/>
    </location>
</feature>
<feature type="repeat" description="ANK" evidence="3">
    <location>
        <begin position="1356"/>
        <end position="1388"/>
    </location>
</feature>
<keyword evidence="2 3" id="KW-0040">ANK repeat</keyword>
<evidence type="ECO:0000313" key="8">
    <source>
        <dbReference type="Proteomes" id="UP000193240"/>
    </source>
</evidence>
<evidence type="ECO:0000256" key="3">
    <source>
        <dbReference type="PROSITE-ProRule" id="PRU00023"/>
    </source>
</evidence>
<feature type="domain" description="GPI inositol-deacylase winged helix" evidence="5">
    <location>
        <begin position="665"/>
        <end position="743"/>
    </location>
</feature>
<dbReference type="InterPro" id="IPR054471">
    <property type="entry name" value="GPIID_WHD"/>
</dbReference>
<accession>A0A1Y2LR71</accession>
<dbReference type="Pfam" id="PF00023">
    <property type="entry name" value="Ank"/>
    <property type="match status" value="3"/>
</dbReference>
<feature type="repeat" description="ANK" evidence="3">
    <location>
        <begin position="1158"/>
        <end position="1190"/>
    </location>
</feature>
<dbReference type="STRING" id="105696.A0A1Y2LR71"/>
<evidence type="ECO:0000256" key="1">
    <source>
        <dbReference type="ARBA" id="ARBA00022737"/>
    </source>
</evidence>
<feature type="repeat" description="ANK" evidence="3">
    <location>
        <begin position="1092"/>
        <end position="1124"/>
    </location>
</feature>
<dbReference type="PRINTS" id="PR01415">
    <property type="entry name" value="ANKYRIN"/>
</dbReference>
<dbReference type="PROSITE" id="PS50297">
    <property type="entry name" value="ANK_REP_REGION"/>
    <property type="match status" value="12"/>
</dbReference>
<feature type="repeat" description="ANK" evidence="3">
    <location>
        <begin position="1227"/>
        <end position="1256"/>
    </location>
</feature>
<dbReference type="Pfam" id="PF24883">
    <property type="entry name" value="NPHP3_N"/>
    <property type="match status" value="1"/>
</dbReference>
<proteinExistence type="predicted"/>
<dbReference type="InterPro" id="IPR056884">
    <property type="entry name" value="NPHP3-like_N"/>
</dbReference>
<feature type="repeat" description="ANK" evidence="3">
    <location>
        <begin position="1257"/>
        <end position="1289"/>
    </location>
</feature>
<feature type="repeat" description="ANK" evidence="3">
    <location>
        <begin position="993"/>
        <end position="1025"/>
    </location>
</feature>
<organism evidence="7 8">
    <name type="scientific">Epicoccum nigrum</name>
    <name type="common">Soil fungus</name>
    <name type="synonym">Epicoccum purpurascens</name>
    <dbReference type="NCBI Taxonomy" id="105696"/>
    <lineage>
        <taxon>Eukaryota</taxon>
        <taxon>Fungi</taxon>
        <taxon>Dikarya</taxon>
        <taxon>Ascomycota</taxon>
        <taxon>Pezizomycotina</taxon>
        <taxon>Dothideomycetes</taxon>
        <taxon>Pleosporomycetidae</taxon>
        <taxon>Pleosporales</taxon>
        <taxon>Pleosporineae</taxon>
        <taxon>Didymellaceae</taxon>
        <taxon>Epicoccum</taxon>
    </lineage>
</organism>
<evidence type="ECO:0000256" key="4">
    <source>
        <dbReference type="SAM" id="MobiDB-lite"/>
    </source>
</evidence>
<dbReference type="InterPro" id="IPR002110">
    <property type="entry name" value="Ankyrin_rpt"/>
</dbReference>
<dbReference type="OMA" id="QDCAAWH"/>
<feature type="repeat" description="ANK" evidence="3">
    <location>
        <begin position="1323"/>
        <end position="1355"/>
    </location>
</feature>
<dbReference type="PANTHER" id="PTHR24171:SF9">
    <property type="entry name" value="ANKYRIN REPEAT DOMAIN-CONTAINING PROTEIN 39"/>
    <property type="match status" value="1"/>
</dbReference>